<comment type="similarity">
    <text evidence="15">Belongs to the helicase family. UvrD subfamily.</text>
</comment>
<keyword evidence="1 15" id="KW-0540">Nuclease</keyword>
<evidence type="ECO:0000256" key="3">
    <source>
        <dbReference type="ARBA" id="ARBA00022741"/>
    </source>
</evidence>
<evidence type="ECO:0000256" key="11">
    <source>
        <dbReference type="ARBA" id="ARBA00023204"/>
    </source>
</evidence>
<keyword evidence="5 15" id="KW-0378">Hydrolase</keyword>
<dbReference type="InterPro" id="IPR000212">
    <property type="entry name" value="DNA_helicase_UvrD/REP"/>
</dbReference>
<dbReference type="GO" id="GO:0003677">
    <property type="term" value="F:DNA binding"/>
    <property type="evidence" value="ECO:0007669"/>
    <property type="project" value="UniProtKB-UniRule"/>
</dbReference>
<name>B4S9Z4_PELPB</name>
<dbReference type="GO" id="GO:0008854">
    <property type="term" value="F:exodeoxyribonuclease V activity"/>
    <property type="evidence" value="ECO:0007669"/>
    <property type="project" value="UniProtKB-EC"/>
</dbReference>
<comment type="domain">
    <text evidence="15">The C-terminal domain has nuclease activity and interacts with RecD. It interacts with RecA, facilitating its loading onto ssDNA.</text>
</comment>
<evidence type="ECO:0000313" key="20">
    <source>
        <dbReference type="Proteomes" id="UP000002724"/>
    </source>
</evidence>
<dbReference type="EC" id="3.1.11.5" evidence="15"/>
<dbReference type="RefSeq" id="WP_012508178.1">
    <property type="nucleotide sequence ID" value="NC_011060.1"/>
</dbReference>
<feature type="binding site" evidence="15">
    <location>
        <position position="1088"/>
    </location>
    <ligand>
        <name>Mg(2+)</name>
        <dbReference type="ChEBI" id="CHEBI:18420"/>
    </ligand>
</feature>
<feature type="binding site" evidence="15">
    <location>
        <position position="967"/>
    </location>
    <ligand>
        <name>Mg(2+)</name>
        <dbReference type="ChEBI" id="CHEBI:18420"/>
    </ligand>
</feature>
<evidence type="ECO:0000259" key="17">
    <source>
        <dbReference type="PROSITE" id="PS51198"/>
    </source>
</evidence>
<protein>
    <recommendedName>
        <fullName evidence="15">RecBCD enzyme subunit RecB</fullName>
        <ecNumber evidence="15">3.1.11.5</ecNumber>
        <ecNumber evidence="15">5.6.2.4</ecNumber>
    </recommendedName>
    <alternativeName>
        <fullName evidence="15">DNA 3'-5' helicase subunit RecB</fullName>
    </alternativeName>
    <alternativeName>
        <fullName evidence="15">Exonuclease V subunit RecB</fullName>
        <shortName evidence="15">ExoV subunit RecB</shortName>
    </alternativeName>
    <alternativeName>
        <fullName evidence="15">Helicase/nuclease RecBCD subunit RecB</fullName>
    </alternativeName>
</protein>
<dbReference type="Gene3D" id="1.10.486.10">
    <property type="entry name" value="PCRA, domain 4"/>
    <property type="match status" value="1"/>
</dbReference>
<proteinExistence type="inferred from homology"/>
<evidence type="ECO:0000256" key="8">
    <source>
        <dbReference type="ARBA" id="ARBA00022840"/>
    </source>
</evidence>
<evidence type="ECO:0000256" key="12">
    <source>
        <dbReference type="ARBA" id="ARBA00023235"/>
    </source>
</evidence>
<keyword evidence="20" id="KW-1185">Reference proteome</keyword>
<dbReference type="eggNOG" id="COG1074">
    <property type="taxonomic scope" value="Bacteria"/>
</dbReference>
<dbReference type="InterPro" id="IPR004586">
    <property type="entry name" value="RecB"/>
</dbReference>
<feature type="region of interest" description="Nuclease activity, interacts with RecD and RecA" evidence="15">
    <location>
        <begin position="908"/>
        <end position="1199"/>
    </location>
</feature>
<keyword evidence="3 15" id="KW-0547">Nucleotide-binding</keyword>
<keyword evidence="10 15" id="KW-0238">DNA-binding</keyword>
<comment type="catalytic activity">
    <reaction evidence="14 15">
        <text>ATP + H2O = ADP + phosphate + H(+)</text>
        <dbReference type="Rhea" id="RHEA:13065"/>
        <dbReference type="ChEBI" id="CHEBI:15377"/>
        <dbReference type="ChEBI" id="CHEBI:15378"/>
        <dbReference type="ChEBI" id="CHEBI:30616"/>
        <dbReference type="ChEBI" id="CHEBI:43474"/>
        <dbReference type="ChEBI" id="CHEBI:456216"/>
        <dbReference type="EC" id="5.6.2.4"/>
    </reaction>
</comment>
<comment type="catalytic activity">
    <reaction evidence="13 15">
        <text>Couples ATP hydrolysis with the unwinding of duplex DNA by translocating in the 3'-5' direction.</text>
        <dbReference type="EC" id="5.6.2.4"/>
    </reaction>
</comment>
<dbReference type="PROSITE" id="PS51198">
    <property type="entry name" value="UVRD_HELICASE_ATP_BIND"/>
    <property type="match status" value="1"/>
</dbReference>
<evidence type="ECO:0000256" key="6">
    <source>
        <dbReference type="ARBA" id="ARBA00022806"/>
    </source>
</evidence>
<dbReference type="Gene3D" id="3.40.50.300">
    <property type="entry name" value="P-loop containing nucleotide triphosphate hydrolases"/>
    <property type="match status" value="2"/>
</dbReference>
<dbReference type="Pfam" id="PF13361">
    <property type="entry name" value="UvrD_C"/>
    <property type="match status" value="1"/>
</dbReference>
<dbReference type="GO" id="GO:0005829">
    <property type="term" value="C:cytosol"/>
    <property type="evidence" value="ECO:0007669"/>
    <property type="project" value="TreeGrafter"/>
</dbReference>
<dbReference type="GO" id="GO:0000287">
    <property type="term" value="F:magnesium ion binding"/>
    <property type="evidence" value="ECO:0007669"/>
    <property type="project" value="UniProtKB-UniRule"/>
</dbReference>
<feature type="binding site" evidence="16">
    <location>
        <begin position="19"/>
        <end position="26"/>
    </location>
    <ligand>
        <name>ATP</name>
        <dbReference type="ChEBI" id="CHEBI:30616"/>
    </ligand>
</feature>
<dbReference type="NCBIfam" id="TIGR00609">
    <property type="entry name" value="recB"/>
    <property type="match status" value="1"/>
</dbReference>
<dbReference type="GO" id="GO:0016887">
    <property type="term" value="F:ATP hydrolysis activity"/>
    <property type="evidence" value="ECO:0007669"/>
    <property type="project" value="RHEA"/>
</dbReference>
<dbReference type="InterPro" id="IPR011604">
    <property type="entry name" value="PDDEXK-like_dom_sf"/>
</dbReference>
<dbReference type="CDD" id="cd22352">
    <property type="entry name" value="RecB_C-like"/>
    <property type="match status" value="1"/>
</dbReference>
<dbReference type="PANTHER" id="PTHR11070:SF23">
    <property type="entry name" value="RECBCD ENZYME SUBUNIT RECB"/>
    <property type="match status" value="1"/>
</dbReference>
<dbReference type="PROSITE" id="PS51217">
    <property type="entry name" value="UVRD_HELICASE_CTER"/>
    <property type="match status" value="1"/>
</dbReference>
<dbReference type="InterPro" id="IPR014017">
    <property type="entry name" value="DNA_helicase_UvrD-like_C"/>
</dbReference>
<evidence type="ECO:0000256" key="14">
    <source>
        <dbReference type="ARBA" id="ARBA00048988"/>
    </source>
</evidence>
<dbReference type="AlphaFoldDB" id="B4S9Z4"/>
<dbReference type="GO" id="GO:0009338">
    <property type="term" value="C:exodeoxyribonuclease V complex"/>
    <property type="evidence" value="ECO:0007669"/>
    <property type="project" value="TreeGrafter"/>
</dbReference>
<evidence type="ECO:0000256" key="7">
    <source>
        <dbReference type="ARBA" id="ARBA00022839"/>
    </source>
</evidence>
<reference evidence="19 20" key="1">
    <citation type="submission" date="2008-06" db="EMBL/GenBank/DDBJ databases">
        <title>Complete sequence of Pelodictyon phaeoclathratiforme BU-1.</title>
        <authorList>
            <consortium name="US DOE Joint Genome Institute"/>
            <person name="Lucas S."/>
            <person name="Copeland A."/>
            <person name="Lapidus A."/>
            <person name="Glavina del Rio T."/>
            <person name="Dalin E."/>
            <person name="Tice H."/>
            <person name="Bruce D."/>
            <person name="Goodwin L."/>
            <person name="Pitluck S."/>
            <person name="Schmutz J."/>
            <person name="Larimer F."/>
            <person name="Land M."/>
            <person name="Hauser L."/>
            <person name="Kyrpides N."/>
            <person name="Mikhailova N."/>
            <person name="Liu Z."/>
            <person name="Li T."/>
            <person name="Zhao F."/>
            <person name="Overmann J."/>
            <person name="Bryant D.A."/>
            <person name="Richardson P."/>
        </authorList>
    </citation>
    <scope>NUCLEOTIDE SEQUENCE [LARGE SCALE GENOMIC DNA]</scope>
    <source>
        <strain evidence="20">DSM 5477 / BU-1</strain>
    </source>
</reference>
<comment type="function">
    <text evidence="15">A helicase/nuclease that prepares dsDNA breaks (DSB) for recombinational DNA repair. Binds to DSBs and unwinds DNA via a highly rapid and processive ATP-dependent bidirectional helicase activity. Unwinds dsDNA until it encounters a Chi (crossover hotspot instigator) sequence from the 3' direction. Cuts ssDNA a few nucleotides 3' to the Chi site. The properties and activities of the enzyme are changed at Chi. The Chi-altered holoenzyme produces a long 3'-ssDNA overhang and facilitates RecA-binding to the ssDNA for homologous DNA recombination and repair. Holoenzyme degrades any linearized DNA that is unable to undergo homologous recombination. In the holoenzyme this subunit contributes ATPase, 3'-5' helicase, exonuclease activity and loads RecA onto ssDNA.</text>
</comment>
<dbReference type="PANTHER" id="PTHR11070">
    <property type="entry name" value="UVRD / RECB / PCRA DNA HELICASE FAMILY MEMBER"/>
    <property type="match status" value="1"/>
</dbReference>
<evidence type="ECO:0000313" key="19">
    <source>
        <dbReference type="EMBL" id="ACF43690.1"/>
    </source>
</evidence>
<evidence type="ECO:0000259" key="18">
    <source>
        <dbReference type="PROSITE" id="PS51217"/>
    </source>
</evidence>
<keyword evidence="6 15" id="KW-0347">Helicase</keyword>
<feature type="active site" description="For nuclease activity" evidence="15">
    <location>
        <position position="1101"/>
    </location>
</feature>
<feature type="domain" description="UvrD-like helicase C-terminal" evidence="18">
    <location>
        <begin position="472"/>
        <end position="737"/>
    </location>
</feature>
<dbReference type="InterPro" id="IPR027417">
    <property type="entry name" value="P-loop_NTPase"/>
</dbReference>
<keyword evidence="4 15" id="KW-0227">DNA damage</keyword>
<evidence type="ECO:0000256" key="1">
    <source>
        <dbReference type="ARBA" id="ARBA00022722"/>
    </source>
</evidence>
<sequence>MKPLNHAAVELSGINLIEASAGTGKTYAIASLYLRLLLEKELLPEQILVVTYTEAATQELRGRIRSRIREALEVMEGCDTSDIFLGELYETASLSGMKKVRDLLERALGAFDTASIFTIHGFCLRVLQDNAFESGSLYDTELVTDQTELLRGIVDDFWRVHFFGESAPLLGYALRNRLTPETFLSLLKNLHAGTGVEVIPDFSDEQITAIERECSAAYSDASSIWMGHKGSITELLTTEKGLSRSAKYYRADLLEPLFSGMDAFVEGGNAYDLFESFPKLTLEGILEGTKSKGVAPSHPFFLSCQRLQDAVERRLLALKAELLRFYQKNLPLRKRIGNIRFFDDLLEDLYHALLPEQGGDALAEIIRKKYCAALIDEFQDTDRQQYEIFRSIYATSGLPLFLIGDPKQAIYSFRGADIFAYIRAAREVGEERRFTLTENWRSSPLLLQAFNTLFNNTMRPFLHDEILYHPLASGKSEPERADGAGEDLEPMQLWLMDSSDEKSGMLTVDDAGAWASTAVAGEIVRILQDGQTLFSGRPCSAGDIAVIVRTHRQAALMLNALHNRGVAGVMRSNQSIFLSREAEEVRILLSALADPGNEPKVRAALVTDLLGRSGNDIERFHDDEASWIACLRQFRLYHELWHERGCMVMSRELMAKEEVRGRLLSYPDSSGERRLTNLLHCFELLHREEHERGTGMEGLVAWFSERTGAADETDEYQIRLETDDAAVKIVTIHVSKGLEYPVVFCPFLWGGGNRKGEVLMFHDDAGHLVKDFGSSGYESNRRLADKESLAESLRLLYVALTRAKYRCYLFSGKTRSENSPINYLLHASSATRVSENQASALAVESKTLTTGMMAEQLESLAESSEESIGFTLLTREAVDGMARLSRTDRESQHDALVLRHFSGTIDTTWRVSSFTSFSRHEPISTELPDRDEPQADGGVPSAIVAPAGHEKSIFTFPRGAQAGIFMHGIFEKLDFASPSETAIHELVAKGLERYNYKEEWQPHITAMIHNVLETPLASRDSLFTLGALCQKSWITELEFFFPLRFINSSHLAGLLLRHGLLRSGVDLASLAPMLQFSPVRGMLMGFMDMVFEQNGRYYLLDWKSNHLGNSEEDYAQDAMSVAMQKHLYPLQYLLYTVALNRYLSLRVKNYRYSTHFGGVIYVFLRGVNREHGENFGFFRDLPPEELIEALTNLLIDEDK</sequence>
<dbReference type="Gene3D" id="1.10.3170.10">
    <property type="entry name" value="Recbcd, chain B, domain 2"/>
    <property type="match status" value="1"/>
</dbReference>
<keyword evidence="7 15" id="KW-0269">Exonuclease</keyword>
<organism evidence="19 20">
    <name type="scientific">Pelodictyon phaeoclathratiforme (strain DSM 5477 / BU-1)</name>
    <dbReference type="NCBI Taxonomy" id="324925"/>
    <lineage>
        <taxon>Bacteria</taxon>
        <taxon>Pseudomonadati</taxon>
        <taxon>Chlorobiota</taxon>
        <taxon>Chlorobiia</taxon>
        <taxon>Chlorobiales</taxon>
        <taxon>Chlorobiaceae</taxon>
        <taxon>Chlorobium/Pelodictyon group</taxon>
        <taxon>Pelodictyon</taxon>
    </lineage>
</organism>
<feature type="binding site" evidence="15">
    <location>
        <position position="1101"/>
    </location>
    <ligand>
        <name>Mg(2+)</name>
        <dbReference type="ChEBI" id="CHEBI:18420"/>
    </ligand>
</feature>
<dbReference type="HOGENOM" id="CLU_001114_6_1_10"/>
<keyword evidence="8 15" id="KW-0067">ATP-binding</keyword>
<evidence type="ECO:0000256" key="10">
    <source>
        <dbReference type="ARBA" id="ARBA00023125"/>
    </source>
</evidence>
<evidence type="ECO:0000256" key="16">
    <source>
        <dbReference type="PROSITE-ProRule" id="PRU00560"/>
    </source>
</evidence>
<dbReference type="EMBL" id="CP001110">
    <property type="protein sequence ID" value="ACF43690.1"/>
    <property type="molecule type" value="Genomic_DNA"/>
</dbReference>
<keyword evidence="2 15" id="KW-0479">Metal-binding</keyword>
<dbReference type="InterPro" id="IPR014016">
    <property type="entry name" value="UvrD-like_ATP-bd"/>
</dbReference>
<dbReference type="Pfam" id="PF00580">
    <property type="entry name" value="UvrD-helicase"/>
    <property type="match status" value="1"/>
</dbReference>
<feature type="region of interest" description="DNA-binding and helicase activity, interacts with RecC" evidence="15">
    <location>
        <begin position="1"/>
        <end position="854"/>
    </location>
</feature>
<keyword evidence="11 15" id="KW-0234">DNA repair</keyword>
<dbReference type="Gene3D" id="3.90.320.10">
    <property type="match status" value="1"/>
</dbReference>
<evidence type="ECO:0000256" key="4">
    <source>
        <dbReference type="ARBA" id="ARBA00022763"/>
    </source>
</evidence>
<accession>B4S9Z4</accession>
<dbReference type="GO" id="GO:0043138">
    <property type="term" value="F:3'-5' DNA helicase activity"/>
    <property type="evidence" value="ECO:0007669"/>
    <property type="project" value="UniProtKB-UniRule"/>
</dbReference>
<dbReference type="GO" id="GO:0005524">
    <property type="term" value="F:ATP binding"/>
    <property type="evidence" value="ECO:0007669"/>
    <property type="project" value="UniProtKB-UniRule"/>
</dbReference>
<comment type="domain">
    <text evidence="15">The N-terminal DNA-binding domain is a ssDNA-dependent ATPase and has ATP-dependent 3'-5' helicase function. This domain interacts with RecC.</text>
</comment>
<keyword evidence="12 15" id="KW-0413">Isomerase</keyword>
<comment type="cofactor">
    <cofactor evidence="15">
        <name>Mg(2+)</name>
        <dbReference type="ChEBI" id="CHEBI:18420"/>
    </cofactor>
    <text evidence="15">Binds 1 Mg(2+) ion per subunit.</text>
</comment>
<evidence type="ECO:0000256" key="5">
    <source>
        <dbReference type="ARBA" id="ARBA00022801"/>
    </source>
</evidence>
<dbReference type="KEGG" id="pph:Ppha_1433"/>
<dbReference type="STRING" id="324925.Ppha_1433"/>
<comment type="subunit">
    <text evidence="15">Heterotrimer of RecB, RecC and RecD. All subunits contribute to DNA-binding. Interacts with RecA.</text>
</comment>
<comment type="catalytic activity">
    <reaction evidence="15">
        <text>Exonucleolytic cleavage (in the presence of ATP) in either 5'- to 3'- or 3'- to 5'-direction to yield 5'-phosphooligonucleotides.</text>
        <dbReference type="EC" id="3.1.11.5"/>
    </reaction>
</comment>
<dbReference type="SUPFAM" id="SSF52980">
    <property type="entry name" value="Restriction endonuclease-like"/>
    <property type="match status" value="1"/>
</dbReference>
<evidence type="ECO:0000256" key="2">
    <source>
        <dbReference type="ARBA" id="ARBA00022723"/>
    </source>
</evidence>
<dbReference type="SUPFAM" id="SSF52540">
    <property type="entry name" value="P-loop containing nucleoside triphosphate hydrolases"/>
    <property type="match status" value="1"/>
</dbReference>
<dbReference type="OrthoDB" id="9810135at2"/>
<evidence type="ECO:0000256" key="15">
    <source>
        <dbReference type="HAMAP-Rule" id="MF_01485"/>
    </source>
</evidence>
<keyword evidence="9 15" id="KW-0460">Magnesium</keyword>
<dbReference type="EC" id="5.6.2.4" evidence="15"/>
<dbReference type="Proteomes" id="UP000002724">
    <property type="component" value="Chromosome"/>
</dbReference>
<evidence type="ECO:0000256" key="9">
    <source>
        <dbReference type="ARBA" id="ARBA00022842"/>
    </source>
</evidence>
<comment type="miscellaneous">
    <text evidence="15">In the RecBCD complex, RecB has a slow 3'-5' helicase, an exonuclease activity and loads RecA onto ssDNA, RecD has a fast 5'-3' helicase activity, while RecC stimulates the ATPase and processivity of the RecB helicase and contributes to recognition of the Chi site.</text>
</comment>
<gene>
    <name evidence="15" type="primary">recB</name>
    <name evidence="19" type="ordered locus">Ppha_1433</name>
</gene>
<dbReference type="GO" id="GO:0000724">
    <property type="term" value="P:double-strand break repair via homologous recombination"/>
    <property type="evidence" value="ECO:0007669"/>
    <property type="project" value="UniProtKB-UniRule"/>
</dbReference>
<feature type="domain" description="UvrD-like helicase ATP-binding" evidence="17">
    <location>
        <begin position="1"/>
        <end position="443"/>
    </location>
</feature>
<dbReference type="HAMAP" id="MF_01485">
    <property type="entry name" value="RecB"/>
    <property type="match status" value="1"/>
</dbReference>
<dbReference type="InterPro" id="IPR011335">
    <property type="entry name" value="Restrct_endonuc-II-like"/>
</dbReference>
<evidence type="ECO:0000256" key="13">
    <source>
        <dbReference type="ARBA" id="ARBA00034617"/>
    </source>
</evidence>